<dbReference type="AlphaFoldDB" id="A0A0F9FQV4"/>
<proteinExistence type="predicted"/>
<reference evidence="1" key="1">
    <citation type="journal article" date="2015" name="Nature">
        <title>Complex archaea that bridge the gap between prokaryotes and eukaryotes.</title>
        <authorList>
            <person name="Spang A."/>
            <person name="Saw J.H."/>
            <person name="Jorgensen S.L."/>
            <person name="Zaremba-Niedzwiedzka K."/>
            <person name="Martijn J."/>
            <person name="Lind A.E."/>
            <person name="van Eijk R."/>
            <person name="Schleper C."/>
            <person name="Guy L."/>
            <person name="Ettema T.J."/>
        </authorList>
    </citation>
    <scope>NUCLEOTIDE SEQUENCE</scope>
</reference>
<accession>A0A0F9FQV4</accession>
<name>A0A0F9FQV4_9ZZZZ</name>
<sequence>MEDRKCDVDRIREYPDCFEDCPYDKCQGTGKKDETEWCPQHGYPLGKGISETAFATQVEDLLIRFQWKWMHIKPAMTGKGAWVSRTNDEGIGWLNYILILG</sequence>
<gene>
    <name evidence="1" type="ORF">LCGC14_2212550</name>
</gene>
<dbReference type="EMBL" id="LAZR01029392">
    <property type="protein sequence ID" value="KKL59720.1"/>
    <property type="molecule type" value="Genomic_DNA"/>
</dbReference>
<organism evidence="1">
    <name type="scientific">marine sediment metagenome</name>
    <dbReference type="NCBI Taxonomy" id="412755"/>
    <lineage>
        <taxon>unclassified sequences</taxon>
        <taxon>metagenomes</taxon>
        <taxon>ecological metagenomes</taxon>
    </lineage>
</organism>
<protein>
    <submittedName>
        <fullName evidence="1">Uncharacterized protein</fullName>
    </submittedName>
</protein>
<evidence type="ECO:0000313" key="1">
    <source>
        <dbReference type="EMBL" id="KKL59720.1"/>
    </source>
</evidence>
<feature type="non-terminal residue" evidence="1">
    <location>
        <position position="101"/>
    </location>
</feature>
<comment type="caution">
    <text evidence="1">The sequence shown here is derived from an EMBL/GenBank/DDBJ whole genome shotgun (WGS) entry which is preliminary data.</text>
</comment>